<dbReference type="PANTHER" id="PTHR43610:SF1">
    <property type="entry name" value="N-ACETYLTRANSFERASE DOMAIN-CONTAINING PROTEIN"/>
    <property type="match status" value="1"/>
</dbReference>
<dbReference type="RefSeq" id="WP_058530315.1">
    <property type="nucleotide sequence ID" value="NZ_CAAAIN010000003.1"/>
</dbReference>
<accession>A0A0W0Y0K4</accession>
<reference evidence="2 3" key="1">
    <citation type="submission" date="2015-11" db="EMBL/GenBank/DDBJ databases">
        <title>Genomic analysis of 38 Legionella species identifies large and diverse effector repertoires.</title>
        <authorList>
            <person name="Burstein D."/>
            <person name="Amaro F."/>
            <person name="Zusman T."/>
            <person name="Lifshitz Z."/>
            <person name="Cohen O."/>
            <person name="Gilbert J.A."/>
            <person name="Pupko T."/>
            <person name="Shuman H.A."/>
            <person name="Segal G."/>
        </authorList>
    </citation>
    <scope>NUCLEOTIDE SEQUENCE [LARGE SCALE GENOMIC DNA]</scope>
    <source>
        <strain evidence="2 3">WA-270A-C2</strain>
    </source>
</reference>
<name>A0A0W0Y0K4_9GAMM</name>
<gene>
    <name evidence="2" type="ORF">Lrub_0175</name>
</gene>
<feature type="domain" description="N-acetyltransferase" evidence="1">
    <location>
        <begin position="14"/>
        <end position="152"/>
    </location>
</feature>
<dbReference type="PANTHER" id="PTHR43610">
    <property type="entry name" value="BLL6696 PROTEIN"/>
    <property type="match status" value="1"/>
</dbReference>
<sequence>MDTLPLPLLQGDTLCLEPLLPAHCEALRCAADDERIWTYMPMKAQGDFFEQWFLDTLTKQAAQTQLTYVIRRLKDRLVLGSYSYYDIVPEHRRLEIGYGWLTPALWGGRINHEVLALMFAHAFEQWRFNRIQIAADPRNKRSCNNLKKLGATEEGVLRQHMIHHQGLVTDTVVFSLLASDWPSIKARLWGRLQAVAKIDSQHGRD</sequence>
<keyword evidence="2" id="KW-0808">Transferase</keyword>
<dbReference type="STRING" id="458.Lrub_0175"/>
<dbReference type="GO" id="GO:0016747">
    <property type="term" value="F:acyltransferase activity, transferring groups other than amino-acyl groups"/>
    <property type="evidence" value="ECO:0007669"/>
    <property type="project" value="InterPro"/>
</dbReference>
<evidence type="ECO:0000313" key="3">
    <source>
        <dbReference type="Proteomes" id="UP000054608"/>
    </source>
</evidence>
<organism evidence="2 3">
    <name type="scientific">Legionella rubrilucens</name>
    <dbReference type="NCBI Taxonomy" id="458"/>
    <lineage>
        <taxon>Bacteria</taxon>
        <taxon>Pseudomonadati</taxon>
        <taxon>Pseudomonadota</taxon>
        <taxon>Gammaproteobacteria</taxon>
        <taxon>Legionellales</taxon>
        <taxon>Legionellaceae</taxon>
        <taxon>Legionella</taxon>
    </lineage>
</organism>
<dbReference type="InterPro" id="IPR016181">
    <property type="entry name" value="Acyl_CoA_acyltransferase"/>
</dbReference>
<dbReference type="Pfam" id="PF13302">
    <property type="entry name" value="Acetyltransf_3"/>
    <property type="match status" value="1"/>
</dbReference>
<dbReference type="AlphaFoldDB" id="A0A0W0Y0K4"/>
<evidence type="ECO:0000313" key="2">
    <source>
        <dbReference type="EMBL" id="KTD50551.1"/>
    </source>
</evidence>
<dbReference type="SUPFAM" id="SSF55729">
    <property type="entry name" value="Acyl-CoA N-acyltransferases (Nat)"/>
    <property type="match status" value="1"/>
</dbReference>
<proteinExistence type="predicted"/>
<dbReference type="OrthoDB" id="5295305at2"/>
<dbReference type="Proteomes" id="UP000054608">
    <property type="component" value="Unassembled WGS sequence"/>
</dbReference>
<dbReference type="PATRIC" id="fig|458.5.peg.179"/>
<keyword evidence="3" id="KW-1185">Reference proteome</keyword>
<dbReference type="EMBL" id="LNYT01000003">
    <property type="protein sequence ID" value="KTD50551.1"/>
    <property type="molecule type" value="Genomic_DNA"/>
</dbReference>
<dbReference type="InterPro" id="IPR000182">
    <property type="entry name" value="GNAT_dom"/>
</dbReference>
<dbReference type="Gene3D" id="3.40.630.30">
    <property type="match status" value="1"/>
</dbReference>
<evidence type="ECO:0000259" key="1">
    <source>
        <dbReference type="Pfam" id="PF13302"/>
    </source>
</evidence>
<protein>
    <submittedName>
        <fullName evidence="2">GNAT family acetyltransferase</fullName>
    </submittedName>
</protein>
<comment type="caution">
    <text evidence="2">The sequence shown here is derived from an EMBL/GenBank/DDBJ whole genome shotgun (WGS) entry which is preliminary data.</text>
</comment>